<keyword evidence="2" id="KW-1185">Reference proteome</keyword>
<dbReference type="PATRIC" id="fig|67855.3.peg.575"/>
<dbReference type="AlphaFoldDB" id="A0A0J5P6P7"/>
<dbReference type="Proteomes" id="UP000036270">
    <property type="component" value="Unassembled WGS sequence"/>
</dbReference>
<evidence type="ECO:0000313" key="1">
    <source>
        <dbReference type="EMBL" id="KMK51926.1"/>
    </source>
</evidence>
<sequence>MKETKNSALITAQAFNYQNIVALEKCFEMQEGDTIYIEKDGDISHYSNNPNMRAQTEVKDVKAPLTDHHETFWKTLKNWLAPEFNHKKYKNLILHTTQSFGKKTQLSNWNDKIPQEKFQILKNIFDSSSSESEIAKMQQNILNTDKSKLLEIIEKVVLITESFDKGEILNRIKSDKLLGIPENNQQVFIENLIGFIYELGNKDVWAISYRVFKEKFIDLTSRFSRKEFTFPEFKGGDATDQEITENETKVFVTKIKDIDYEEVIPSAIGNWLEFTKSLAQDLDNSPIYHDKTKKYHNELIAQYTGKHRQAKRNNKNPQDLYDEIINSEPLLIDNYRPPFAYRNGIMHEAMDTNANLKWDTK</sequence>
<gene>
    <name evidence="1" type="ORF">RO21_03625</name>
</gene>
<reference evidence="1 2" key="1">
    <citation type="submission" date="2014-12" db="EMBL/GenBank/DDBJ databases">
        <title>Reclassification of Actinobacillus muris as Muribacter muris.</title>
        <authorList>
            <person name="Christensen H."/>
            <person name="Nicklas W."/>
            <person name="Bisgaard M."/>
        </authorList>
    </citation>
    <scope>NUCLEOTIDE SEQUENCE [LARGE SCALE GENOMIC DNA]</scope>
    <source>
        <strain evidence="1 2">Ackerman80-443D</strain>
    </source>
</reference>
<comment type="caution">
    <text evidence="1">The sequence shown here is derived from an EMBL/GenBank/DDBJ whole genome shotgun (WGS) entry which is preliminary data.</text>
</comment>
<protein>
    <submittedName>
        <fullName evidence="1">Uncharacterized protein</fullName>
    </submittedName>
</protein>
<proteinExistence type="predicted"/>
<evidence type="ECO:0000313" key="2">
    <source>
        <dbReference type="Proteomes" id="UP000036270"/>
    </source>
</evidence>
<accession>A0A0J5P6P7</accession>
<organism evidence="1 2">
    <name type="scientific">Muribacter muris</name>
    <dbReference type="NCBI Taxonomy" id="67855"/>
    <lineage>
        <taxon>Bacteria</taxon>
        <taxon>Pseudomonadati</taxon>
        <taxon>Pseudomonadota</taxon>
        <taxon>Gammaproteobacteria</taxon>
        <taxon>Pasteurellales</taxon>
        <taxon>Pasteurellaceae</taxon>
        <taxon>Muribacter</taxon>
    </lineage>
</organism>
<name>A0A0J5P6P7_9PAST</name>
<dbReference type="STRING" id="67855.RO21_03625"/>
<dbReference type="RefSeq" id="WP_047976437.1">
    <property type="nucleotide sequence ID" value="NZ_JWIZ01000020.1"/>
</dbReference>
<dbReference type="EMBL" id="JWIZ01000020">
    <property type="protein sequence ID" value="KMK51926.1"/>
    <property type="molecule type" value="Genomic_DNA"/>
</dbReference>